<feature type="active site" description="Proton donor" evidence="6">
    <location>
        <position position="24"/>
    </location>
</feature>
<dbReference type="SUPFAM" id="SSF110581">
    <property type="entry name" value="Indigoidine synthase A-like"/>
    <property type="match status" value="1"/>
</dbReference>
<evidence type="ECO:0000313" key="7">
    <source>
        <dbReference type="EMBL" id="MBJ7600769.1"/>
    </source>
</evidence>
<evidence type="ECO:0000313" key="8">
    <source>
        <dbReference type="Proteomes" id="UP000612893"/>
    </source>
</evidence>
<dbReference type="PANTHER" id="PTHR42909:SF1">
    <property type="entry name" value="CARBOHYDRATE KINASE PFKB DOMAIN-CONTAINING PROTEIN"/>
    <property type="match status" value="1"/>
</dbReference>
<comment type="subunit">
    <text evidence="6">Homotrimer.</text>
</comment>
<evidence type="ECO:0000256" key="5">
    <source>
        <dbReference type="ARBA" id="ARBA00023295"/>
    </source>
</evidence>
<keyword evidence="2 6" id="KW-0378">Hydrolase</keyword>
<evidence type="ECO:0000256" key="2">
    <source>
        <dbReference type="ARBA" id="ARBA00022801"/>
    </source>
</evidence>
<comment type="cofactor">
    <cofactor evidence="6">
        <name>Mn(2+)</name>
        <dbReference type="ChEBI" id="CHEBI:29035"/>
    </cofactor>
    <text evidence="6">Binds 1 Mn(2+) ion per subunit.</text>
</comment>
<evidence type="ECO:0000256" key="3">
    <source>
        <dbReference type="ARBA" id="ARBA00023211"/>
    </source>
</evidence>
<comment type="similarity">
    <text evidence="6">Belongs to the pseudouridine-5'-phosphate glycosidase family.</text>
</comment>
<feature type="active site" description="Nucleophile" evidence="6">
    <location>
        <position position="157"/>
    </location>
</feature>
<evidence type="ECO:0000256" key="6">
    <source>
        <dbReference type="HAMAP-Rule" id="MF_01876"/>
    </source>
</evidence>
<dbReference type="Pfam" id="PF04227">
    <property type="entry name" value="Indigoidine_A"/>
    <property type="match status" value="1"/>
</dbReference>
<feature type="binding site" evidence="6">
    <location>
        <position position="106"/>
    </location>
    <ligand>
        <name>substrate</name>
    </ligand>
</feature>
<dbReference type="EC" id="4.2.1.70" evidence="6"/>
<comment type="function">
    <text evidence="6">Catalyzes the reversible cleavage of pseudouridine 5'-phosphate (PsiMP) to ribose 5-phosphate and uracil. Functions biologically in the cleavage direction, as part of a pseudouridine degradation pathway.</text>
</comment>
<dbReference type="InterPro" id="IPR022830">
    <property type="entry name" value="Indigdn_synthA-like"/>
</dbReference>
<dbReference type="PANTHER" id="PTHR42909">
    <property type="entry name" value="ZGC:136858"/>
    <property type="match status" value="1"/>
</dbReference>
<feature type="binding site" evidence="6">
    <location>
        <begin position="138"/>
        <end position="140"/>
    </location>
    <ligand>
        <name>substrate</name>
    </ligand>
</feature>
<dbReference type="HAMAP" id="MF_01876">
    <property type="entry name" value="PsiMP_glycosidase"/>
    <property type="match status" value="1"/>
</dbReference>
<dbReference type="InterPro" id="IPR007342">
    <property type="entry name" value="PsuG"/>
</dbReference>
<comment type="catalytic activity">
    <reaction evidence="6">
        <text>D-ribose 5-phosphate + uracil = psi-UMP + H2O</text>
        <dbReference type="Rhea" id="RHEA:18337"/>
        <dbReference type="ChEBI" id="CHEBI:15377"/>
        <dbReference type="ChEBI" id="CHEBI:17568"/>
        <dbReference type="ChEBI" id="CHEBI:58380"/>
        <dbReference type="ChEBI" id="CHEBI:78346"/>
        <dbReference type="EC" id="4.2.1.70"/>
    </reaction>
</comment>
<dbReference type="AlphaFoldDB" id="A0A934NBE0"/>
<keyword evidence="8" id="KW-1185">Reference proteome</keyword>
<dbReference type="Proteomes" id="UP000612893">
    <property type="component" value="Unassembled WGS sequence"/>
</dbReference>
<keyword evidence="1 6" id="KW-0479">Metal-binding</keyword>
<sequence length="300" mass="30453">MSSPVVGEEVASTLAAHRPVVALETSIVAQGLPPPANLEAALRCEAAIRAQGAVPATVAVLDGKLRLGLSRGQLERLAESPSRALKLSSRDLGAAVAGGADGATTVAGTLRAASLAGIRFMATGGIGGVHRGRGVDESADLFELTRAEVAVFCSGAKMILDLPATVERLETLAVPVLGFGCDQFPAFYSAHSDLPVSTRVDTPEHAARVLSASWALGCRGVVVAIPPPEELLGAAGIVEQALSETEGFSGQDVTPALLARVAELSGGRSVDVNLRLVVNNASVAAACAAAWCARPEEPAG</sequence>
<keyword evidence="3 6" id="KW-0464">Manganese</keyword>
<organism evidence="7 8">
    <name type="scientific">Candidatus Nephthysia bennettiae</name>
    <dbReference type="NCBI Taxonomy" id="3127016"/>
    <lineage>
        <taxon>Bacteria</taxon>
        <taxon>Bacillati</taxon>
        <taxon>Candidatus Dormiibacterota</taxon>
        <taxon>Candidatus Dormibacteria</taxon>
        <taxon>Candidatus Dormibacterales</taxon>
        <taxon>Candidatus Dormibacteraceae</taxon>
        <taxon>Candidatus Nephthysia</taxon>
    </lineage>
</organism>
<dbReference type="GO" id="GO:0046113">
    <property type="term" value="P:nucleobase catabolic process"/>
    <property type="evidence" value="ECO:0007669"/>
    <property type="project" value="UniProtKB-UniRule"/>
</dbReference>
<gene>
    <name evidence="6" type="primary">psuG</name>
    <name evidence="7" type="ORF">JF922_22200</name>
</gene>
<keyword evidence="4 6" id="KW-0456">Lyase</keyword>
<accession>A0A934NBE0</accession>
<reference evidence="7" key="1">
    <citation type="submission" date="2020-10" db="EMBL/GenBank/DDBJ databases">
        <title>Ca. Dormibacterota MAGs.</title>
        <authorList>
            <person name="Montgomery K."/>
        </authorList>
    </citation>
    <scope>NUCLEOTIDE SEQUENCE [LARGE SCALE GENOMIC DNA]</scope>
    <source>
        <strain evidence="7">SC8812_S17_10</strain>
    </source>
</reference>
<dbReference type="EMBL" id="JAEKNR010000217">
    <property type="protein sequence ID" value="MBJ7600769.1"/>
    <property type="molecule type" value="Genomic_DNA"/>
</dbReference>
<dbReference type="RefSeq" id="WP_338204727.1">
    <property type="nucleotide sequence ID" value="NZ_JAEKNR010000217.1"/>
</dbReference>
<dbReference type="GO" id="GO:0016798">
    <property type="term" value="F:hydrolase activity, acting on glycosyl bonds"/>
    <property type="evidence" value="ECO:0007669"/>
    <property type="project" value="UniProtKB-KW"/>
</dbReference>
<keyword evidence="5 6" id="KW-0326">Glycosidase</keyword>
<feature type="binding site" evidence="6">
    <location>
        <position position="86"/>
    </location>
    <ligand>
        <name>substrate</name>
    </ligand>
</feature>
<dbReference type="Gene3D" id="3.40.1790.10">
    <property type="entry name" value="Indigoidine synthase domain"/>
    <property type="match status" value="1"/>
</dbReference>
<proteinExistence type="inferred from homology"/>
<name>A0A934NBE0_9BACT</name>
<evidence type="ECO:0000256" key="1">
    <source>
        <dbReference type="ARBA" id="ARBA00022723"/>
    </source>
</evidence>
<evidence type="ECO:0000256" key="4">
    <source>
        <dbReference type="ARBA" id="ARBA00023239"/>
    </source>
</evidence>
<feature type="binding site" evidence="6">
    <location>
        <position position="136"/>
    </location>
    <ligand>
        <name>Mn(2+)</name>
        <dbReference type="ChEBI" id="CHEBI:29035"/>
    </ligand>
</feature>
<comment type="caution">
    <text evidence="7">The sequence shown here is derived from an EMBL/GenBank/DDBJ whole genome shotgun (WGS) entry which is preliminary data.</text>
</comment>
<dbReference type="GO" id="GO:0046872">
    <property type="term" value="F:metal ion binding"/>
    <property type="evidence" value="ECO:0007669"/>
    <property type="project" value="UniProtKB-KW"/>
</dbReference>
<dbReference type="GO" id="GO:0004730">
    <property type="term" value="F:pseudouridylate synthase activity"/>
    <property type="evidence" value="ECO:0007669"/>
    <property type="project" value="UniProtKB-UniRule"/>
</dbReference>
<protein>
    <recommendedName>
        <fullName evidence="6">Pseudouridine-5'-phosphate glycosidase</fullName>
        <shortName evidence="6">PsiMP glycosidase</shortName>
        <ecNumber evidence="6">4.2.1.70</ecNumber>
    </recommendedName>
</protein>